<evidence type="ECO:0000313" key="3">
    <source>
        <dbReference type="EMBL" id="KAG2952273.1"/>
    </source>
</evidence>
<dbReference type="Proteomes" id="UP000774804">
    <property type="component" value="Unassembled WGS sequence"/>
</dbReference>
<evidence type="ECO:0000313" key="6">
    <source>
        <dbReference type="EMBL" id="RAW39583.1"/>
    </source>
</evidence>
<protein>
    <submittedName>
        <fullName evidence="6">Uncharacterized protein</fullName>
    </submittedName>
</protein>
<dbReference type="EMBL" id="RCMI01000038">
    <property type="protein sequence ID" value="KAG2940453.1"/>
    <property type="molecule type" value="Genomic_DNA"/>
</dbReference>
<dbReference type="EMBL" id="MJFZ01000063">
    <property type="protein sequence ID" value="RAW39583.1"/>
    <property type="molecule type" value="Genomic_DNA"/>
</dbReference>
<evidence type="ECO:0000313" key="7">
    <source>
        <dbReference type="Proteomes" id="UP000251314"/>
    </source>
</evidence>
<evidence type="ECO:0000313" key="4">
    <source>
        <dbReference type="EMBL" id="KAG2996723.1"/>
    </source>
</evidence>
<comment type="caution">
    <text evidence="6">The sequence shown here is derived from an EMBL/GenBank/DDBJ whole genome shotgun (WGS) entry which is preliminary data.</text>
</comment>
<dbReference type="EMBL" id="RCMV01000024">
    <property type="protein sequence ID" value="KAG3227921.1"/>
    <property type="molecule type" value="Genomic_DNA"/>
</dbReference>
<dbReference type="AlphaFoldDB" id="A0A329SRJ0"/>
<dbReference type="EMBL" id="RCMK01000040">
    <property type="protein sequence ID" value="KAG2952273.1"/>
    <property type="molecule type" value="Genomic_DNA"/>
</dbReference>
<dbReference type="Proteomes" id="UP000251314">
    <property type="component" value="Unassembled WGS sequence"/>
</dbReference>
<reference evidence="6 7" key="1">
    <citation type="submission" date="2018-01" db="EMBL/GenBank/DDBJ databases">
        <title>Draft genome of the strawberry crown rot pathogen Phytophthora cactorum.</title>
        <authorList>
            <person name="Armitage A.D."/>
            <person name="Lysoe E."/>
            <person name="Nellist C.F."/>
            <person name="Harrison R.J."/>
            <person name="Brurberg M.B."/>
        </authorList>
    </citation>
    <scope>NUCLEOTIDE SEQUENCE [LARGE SCALE GENOMIC DNA]</scope>
    <source>
        <strain evidence="6 7">10300</strain>
    </source>
</reference>
<sequence>MFRTRESRGYSTSSRGFFEARSRRVLYQATSNVPQRGPRDMKVAPRDFNVHLARSEGFSPCQRHCHGGRRSHRRHLLVRPERASCCIPDRQQQADSSVFCIVLRRHLSIRQATRHNQLVVEAASVSRTVLCACLAIWQRLPFPGGLQQDGSEKLSARCCIRLQDLAFSLLRVFEAHHAPQQCKPNGVACS</sequence>
<evidence type="ECO:0000313" key="5">
    <source>
        <dbReference type="EMBL" id="KAG3227921.1"/>
    </source>
</evidence>
<dbReference type="OrthoDB" id="10277584at2759"/>
<name>A0A329SRJ0_9STRA</name>
<reference evidence="1" key="2">
    <citation type="submission" date="2018-10" db="EMBL/GenBank/DDBJ databases">
        <title>Effector identification in a new, highly contiguous assembly of the strawberry crown rot pathogen Phytophthora cactorum.</title>
        <authorList>
            <person name="Armitage A.D."/>
            <person name="Nellist C.F."/>
            <person name="Bates H."/>
            <person name="Vickerstaff R.J."/>
            <person name="Harrison R.J."/>
        </authorList>
    </citation>
    <scope>NUCLEOTIDE SEQUENCE</scope>
    <source>
        <strain evidence="1">15-7</strain>
        <strain evidence="2">4032</strain>
        <strain evidence="3">4040</strain>
        <strain evidence="4">P415</strain>
        <strain evidence="5">P421</strain>
    </source>
</reference>
<dbReference type="VEuPathDB" id="FungiDB:PC110_g4186"/>
<dbReference type="Proteomes" id="UP000760860">
    <property type="component" value="Unassembled WGS sequence"/>
</dbReference>
<accession>A0A329SRJ0</accession>
<dbReference type="Proteomes" id="UP000736787">
    <property type="component" value="Unassembled WGS sequence"/>
</dbReference>
<evidence type="ECO:0000313" key="1">
    <source>
        <dbReference type="EMBL" id="KAG2866290.1"/>
    </source>
</evidence>
<dbReference type="EMBL" id="RCML01000033">
    <property type="protein sequence ID" value="KAG2996723.1"/>
    <property type="molecule type" value="Genomic_DNA"/>
</dbReference>
<organism evidence="6 7">
    <name type="scientific">Phytophthora cactorum</name>
    <dbReference type="NCBI Taxonomy" id="29920"/>
    <lineage>
        <taxon>Eukaryota</taxon>
        <taxon>Sar</taxon>
        <taxon>Stramenopiles</taxon>
        <taxon>Oomycota</taxon>
        <taxon>Peronosporomycetes</taxon>
        <taxon>Peronosporales</taxon>
        <taxon>Peronosporaceae</taxon>
        <taxon>Phytophthora</taxon>
    </lineage>
</organism>
<evidence type="ECO:0000313" key="2">
    <source>
        <dbReference type="EMBL" id="KAG2940453.1"/>
    </source>
</evidence>
<dbReference type="Proteomes" id="UP000735874">
    <property type="component" value="Unassembled WGS sequence"/>
</dbReference>
<proteinExistence type="predicted"/>
<gene>
    <name evidence="6" type="ORF">PC110_g4186</name>
    <name evidence="1" type="ORF">PC113_g2977</name>
    <name evidence="2" type="ORF">PC115_g2586</name>
    <name evidence="3" type="ORF">PC117_g2965</name>
    <name evidence="4" type="ORF">PC118_g2334</name>
    <name evidence="5" type="ORF">PC129_g1541</name>
</gene>
<dbReference type="EMBL" id="RCMG01000042">
    <property type="protein sequence ID" value="KAG2866290.1"/>
    <property type="molecule type" value="Genomic_DNA"/>
</dbReference>
<dbReference type="Proteomes" id="UP000697107">
    <property type="component" value="Unassembled WGS sequence"/>
</dbReference>
<keyword evidence="7" id="KW-1185">Reference proteome</keyword>